<dbReference type="PANTHER" id="PTHR43899:SF13">
    <property type="entry name" value="RH59310P"/>
    <property type="match status" value="1"/>
</dbReference>
<dbReference type="EMBL" id="CAJVCH010571193">
    <property type="protein sequence ID" value="CAG7836888.1"/>
    <property type="molecule type" value="Genomic_DNA"/>
</dbReference>
<protein>
    <submittedName>
        <fullName evidence="4">Uncharacterized protein</fullName>
    </submittedName>
</protein>
<keyword evidence="3" id="KW-0472">Membrane</keyword>
<evidence type="ECO:0000256" key="1">
    <source>
        <dbReference type="ARBA" id="ARBA00006484"/>
    </source>
</evidence>
<dbReference type="PANTHER" id="PTHR43899">
    <property type="entry name" value="RH59310P"/>
    <property type="match status" value="1"/>
</dbReference>
<proteinExistence type="inferred from homology"/>
<gene>
    <name evidence="4" type="ORF">AFUS01_LOCUS46079</name>
</gene>
<evidence type="ECO:0000256" key="3">
    <source>
        <dbReference type="SAM" id="Phobius"/>
    </source>
</evidence>
<evidence type="ECO:0000256" key="2">
    <source>
        <dbReference type="ARBA" id="ARBA00023002"/>
    </source>
</evidence>
<dbReference type="OrthoDB" id="8057840at2759"/>
<keyword evidence="5" id="KW-1185">Reference proteome</keyword>
<reference evidence="4" key="1">
    <citation type="submission" date="2021-06" db="EMBL/GenBank/DDBJ databases">
        <authorList>
            <person name="Hodson N. C."/>
            <person name="Mongue J. A."/>
            <person name="Jaron S. K."/>
        </authorList>
    </citation>
    <scope>NUCLEOTIDE SEQUENCE</scope>
</reference>
<evidence type="ECO:0000313" key="4">
    <source>
        <dbReference type="EMBL" id="CAG7836888.1"/>
    </source>
</evidence>
<accession>A0A8J2LRT7</accession>
<keyword evidence="3" id="KW-0812">Transmembrane</keyword>
<sequence length="84" mass="9330">MSNFLLRIASLLRGITVLGLFYLEWVGLLVTLVVIGYEVPRFLYDIYVVWIAPALKRGVNLPKMGKWAVVTGATDGIGKAYAEE</sequence>
<organism evidence="4 5">
    <name type="scientific">Allacma fusca</name>
    <dbReference type="NCBI Taxonomy" id="39272"/>
    <lineage>
        <taxon>Eukaryota</taxon>
        <taxon>Metazoa</taxon>
        <taxon>Ecdysozoa</taxon>
        <taxon>Arthropoda</taxon>
        <taxon>Hexapoda</taxon>
        <taxon>Collembola</taxon>
        <taxon>Symphypleona</taxon>
        <taxon>Sminthuridae</taxon>
        <taxon>Allacma</taxon>
    </lineage>
</organism>
<name>A0A8J2LRT7_9HEXA</name>
<dbReference type="InterPro" id="IPR051019">
    <property type="entry name" value="VLCFA-Steroid_DH"/>
</dbReference>
<dbReference type="GO" id="GO:0016491">
    <property type="term" value="F:oxidoreductase activity"/>
    <property type="evidence" value="ECO:0007669"/>
    <property type="project" value="UniProtKB-KW"/>
</dbReference>
<comment type="similarity">
    <text evidence="1">Belongs to the short-chain dehydrogenases/reductases (SDR) family.</text>
</comment>
<feature type="transmembrane region" description="Helical" evidence="3">
    <location>
        <begin position="12"/>
        <end position="36"/>
    </location>
</feature>
<evidence type="ECO:0000313" key="5">
    <source>
        <dbReference type="Proteomes" id="UP000708208"/>
    </source>
</evidence>
<comment type="caution">
    <text evidence="4">The sequence shown here is derived from an EMBL/GenBank/DDBJ whole genome shotgun (WGS) entry which is preliminary data.</text>
</comment>
<dbReference type="AlphaFoldDB" id="A0A8J2LRT7"/>
<keyword evidence="2" id="KW-0560">Oxidoreductase</keyword>
<dbReference type="GO" id="GO:0005783">
    <property type="term" value="C:endoplasmic reticulum"/>
    <property type="evidence" value="ECO:0007669"/>
    <property type="project" value="TreeGrafter"/>
</dbReference>
<feature type="non-terminal residue" evidence="4">
    <location>
        <position position="1"/>
    </location>
</feature>
<keyword evidence="3" id="KW-1133">Transmembrane helix</keyword>
<dbReference type="Proteomes" id="UP000708208">
    <property type="component" value="Unassembled WGS sequence"/>
</dbReference>